<dbReference type="PROSITE" id="PS50977">
    <property type="entry name" value="HTH_TETR_2"/>
    <property type="match status" value="1"/>
</dbReference>
<evidence type="ECO:0000256" key="2">
    <source>
        <dbReference type="ARBA" id="ARBA00023125"/>
    </source>
</evidence>
<dbReference type="PRINTS" id="PR00455">
    <property type="entry name" value="HTHTETR"/>
</dbReference>
<dbReference type="InterPro" id="IPR050109">
    <property type="entry name" value="HTH-type_TetR-like_transc_reg"/>
</dbReference>
<sequence length="195" mass="21840">MKCVCDTKPRILEVAIALFSNRGYNGVSMRDVAGEVGISPPALYNHFDSKETLYREAVMAAFEKKSARLIAALSECDEHLQCLRQFLEVLTAGIQDDLHFHRLMQRELLDADAGRLAFLESSIFGKVRQPLMALLEKLKPGCDVLLLSEMIFCMAGQHYSVRPARAHQEQAEERSAAAVVELVLQILTPYFEVGQ</sequence>
<gene>
    <name evidence="6" type="ORF">VSS37_18405</name>
</gene>
<dbReference type="PANTHER" id="PTHR30055">
    <property type="entry name" value="HTH-TYPE TRANSCRIPTIONAL REGULATOR RUTR"/>
    <property type="match status" value="1"/>
</dbReference>
<evidence type="ECO:0000256" key="3">
    <source>
        <dbReference type="ARBA" id="ARBA00023163"/>
    </source>
</evidence>
<proteinExistence type="predicted"/>
<dbReference type="EMBL" id="JAYMYJ010000145">
    <property type="protein sequence ID" value="MEB4592958.1"/>
    <property type="molecule type" value="Genomic_DNA"/>
</dbReference>
<evidence type="ECO:0000256" key="1">
    <source>
        <dbReference type="ARBA" id="ARBA00023015"/>
    </source>
</evidence>
<keyword evidence="2 4" id="KW-0238">DNA-binding</keyword>
<keyword evidence="3" id="KW-0804">Transcription</keyword>
<dbReference type="RefSeq" id="WP_324697537.1">
    <property type="nucleotide sequence ID" value="NZ_JAYMYJ010000145.1"/>
</dbReference>
<dbReference type="InterPro" id="IPR009057">
    <property type="entry name" value="Homeodomain-like_sf"/>
</dbReference>
<dbReference type="Gene3D" id="1.10.357.10">
    <property type="entry name" value="Tetracycline Repressor, domain 2"/>
    <property type="match status" value="1"/>
</dbReference>
<reference evidence="7" key="1">
    <citation type="submission" date="2023-07" db="EMBL/GenBank/DDBJ databases">
        <title>The carbon used by Thiothrix.</title>
        <authorList>
            <person name="Chen L."/>
        </authorList>
    </citation>
    <scope>NUCLEOTIDE SEQUENCE [LARGE SCALE GENOMIC DNA]</scope>
</reference>
<accession>A0ABU6D2R7</accession>
<protein>
    <submittedName>
        <fullName evidence="6">TetR/AcrR family transcriptional regulator</fullName>
    </submittedName>
</protein>
<feature type="DNA-binding region" description="H-T-H motif" evidence="4">
    <location>
        <begin position="28"/>
        <end position="47"/>
    </location>
</feature>
<feature type="domain" description="HTH tetR-type" evidence="5">
    <location>
        <begin position="5"/>
        <end position="65"/>
    </location>
</feature>
<keyword evidence="1" id="KW-0805">Transcription regulation</keyword>
<comment type="caution">
    <text evidence="6">The sequence shown here is derived from an EMBL/GenBank/DDBJ whole genome shotgun (WGS) entry which is preliminary data.</text>
</comment>
<evidence type="ECO:0000313" key="6">
    <source>
        <dbReference type="EMBL" id="MEB4592958.1"/>
    </source>
</evidence>
<dbReference type="InterPro" id="IPR001647">
    <property type="entry name" value="HTH_TetR"/>
</dbReference>
<evidence type="ECO:0000259" key="5">
    <source>
        <dbReference type="PROSITE" id="PS50977"/>
    </source>
</evidence>
<dbReference type="PANTHER" id="PTHR30055:SF234">
    <property type="entry name" value="HTH-TYPE TRANSCRIPTIONAL REGULATOR BETI"/>
    <property type="match status" value="1"/>
</dbReference>
<dbReference type="Proteomes" id="UP001308005">
    <property type="component" value="Unassembled WGS sequence"/>
</dbReference>
<evidence type="ECO:0000313" key="7">
    <source>
        <dbReference type="Proteomes" id="UP001308005"/>
    </source>
</evidence>
<keyword evidence="7" id="KW-1185">Reference proteome</keyword>
<evidence type="ECO:0000256" key="4">
    <source>
        <dbReference type="PROSITE-ProRule" id="PRU00335"/>
    </source>
</evidence>
<name>A0ABU6D2R7_9GAMM</name>
<dbReference type="SUPFAM" id="SSF46689">
    <property type="entry name" value="Homeodomain-like"/>
    <property type="match status" value="1"/>
</dbReference>
<organism evidence="6 7">
    <name type="scientific">Candidatus Thiothrix phosphatis</name>
    <dbReference type="NCBI Taxonomy" id="3112415"/>
    <lineage>
        <taxon>Bacteria</taxon>
        <taxon>Pseudomonadati</taxon>
        <taxon>Pseudomonadota</taxon>
        <taxon>Gammaproteobacteria</taxon>
        <taxon>Thiotrichales</taxon>
        <taxon>Thiotrichaceae</taxon>
        <taxon>Thiothrix</taxon>
    </lineage>
</organism>
<dbReference type="PROSITE" id="PS01081">
    <property type="entry name" value="HTH_TETR_1"/>
    <property type="match status" value="1"/>
</dbReference>
<dbReference type="InterPro" id="IPR023772">
    <property type="entry name" value="DNA-bd_HTH_TetR-type_CS"/>
</dbReference>
<dbReference type="Pfam" id="PF00440">
    <property type="entry name" value="TetR_N"/>
    <property type="match status" value="1"/>
</dbReference>